<dbReference type="OrthoDB" id="4633994at2"/>
<proteinExistence type="predicted"/>
<name>A0A2M9CDC8_9CELL</name>
<gene>
    <name evidence="4" type="ORF">CLV28_2766</name>
</gene>
<evidence type="ECO:0000313" key="4">
    <source>
        <dbReference type="EMBL" id="PJJ69301.1"/>
    </source>
</evidence>
<keyword evidence="5" id="KW-1185">Reference proteome</keyword>
<dbReference type="PROSITE" id="PS51257">
    <property type="entry name" value="PROKAR_LIPOPROTEIN"/>
    <property type="match status" value="1"/>
</dbReference>
<dbReference type="RefSeq" id="WP_100423900.1">
    <property type="nucleotide sequence ID" value="NZ_BOOX01000005.1"/>
</dbReference>
<dbReference type="SMART" id="SM00062">
    <property type="entry name" value="PBPb"/>
    <property type="match status" value="1"/>
</dbReference>
<comment type="caution">
    <text evidence="4">The sequence shown here is derived from an EMBL/GenBank/DDBJ whole genome shotgun (WGS) entry which is preliminary data.</text>
</comment>
<accession>A0A2M9CDC8</accession>
<organism evidence="4 5">
    <name type="scientific">Sediminihabitans luteus</name>
    <dbReference type="NCBI Taxonomy" id="1138585"/>
    <lineage>
        <taxon>Bacteria</taxon>
        <taxon>Bacillati</taxon>
        <taxon>Actinomycetota</taxon>
        <taxon>Actinomycetes</taxon>
        <taxon>Micrococcales</taxon>
        <taxon>Cellulomonadaceae</taxon>
        <taxon>Sediminihabitans</taxon>
    </lineage>
</organism>
<evidence type="ECO:0000313" key="5">
    <source>
        <dbReference type="Proteomes" id="UP000231693"/>
    </source>
</evidence>
<evidence type="ECO:0000256" key="1">
    <source>
        <dbReference type="ARBA" id="ARBA00022729"/>
    </source>
</evidence>
<dbReference type="InterPro" id="IPR001638">
    <property type="entry name" value="Solute-binding_3/MltF_N"/>
</dbReference>
<dbReference type="CDD" id="cd01004">
    <property type="entry name" value="PBP2_MidA_like"/>
    <property type="match status" value="1"/>
</dbReference>
<dbReference type="PANTHER" id="PTHR35936:SF17">
    <property type="entry name" value="ARGININE-BINDING EXTRACELLULAR PROTEIN ARTP"/>
    <property type="match status" value="1"/>
</dbReference>
<keyword evidence="1 2" id="KW-0732">Signal</keyword>
<feature type="chain" id="PRO_5039567263" evidence="2">
    <location>
        <begin position="24"/>
        <end position="311"/>
    </location>
</feature>
<dbReference type="Pfam" id="PF00497">
    <property type="entry name" value="SBP_bac_3"/>
    <property type="match status" value="1"/>
</dbReference>
<dbReference type="AlphaFoldDB" id="A0A2M9CDC8"/>
<evidence type="ECO:0000256" key="2">
    <source>
        <dbReference type="SAM" id="SignalP"/>
    </source>
</evidence>
<sequence>MSRRGRRPALAILGALVLPGLLAGCVDVDDEAVIADSGGVAGVPDVDLGGITPDPAVVALVPDEIAAAGVLTVGTDTTYAPAEFLAADGRTPVGYDVDLVTAIARTMGLDVDVRTAAFTSIIPSVGSRYDVGISSFTITPERMDAVTMISYFNAGEAVTVLAGNPEGVDPDHLCGLTVAVQTGTVEFDELPGLSDDCVAAGDPEITPLVFGGQDEVTTNLVGGRADAMYTDSPIAAYAIARTGDRLEKVGETFATADQGIVVAQDDPALADAVLAALESLQASGDYQRILDAWGNGEGAVDRPQINPEVEP</sequence>
<protein>
    <submittedName>
        <fullName evidence="4">Polar amino acid transport system substrate-binding protein</fullName>
    </submittedName>
</protein>
<feature type="signal peptide" evidence="2">
    <location>
        <begin position="1"/>
        <end position="23"/>
    </location>
</feature>
<dbReference type="Proteomes" id="UP000231693">
    <property type="component" value="Unassembled WGS sequence"/>
</dbReference>
<dbReference type="PANTHER" id="PTHR35936">
    <property type="entry name" value="MEMBRANE-BOUND LYTIC MUREIN TRANSGLYCOSYLASE F"/>
    <property type="match status" value="1"/>
</dbReference>
<feature type="domain" description="Solute-binding protein family 3/N-terminal" evidence="3">
    <location>
        <begin position="70"/>
        <end position="297"/>
    </location>
</feature>
<evidence type="ECO:0000259" key="3">
    <source>
        <dbReference type="SMART" id="SM00062"/>
    </source>
</evidence>
<dbReference type="EMBL" id="PGFE01000005">
    <property type="protein sequence ID" value="PJJ69301.1"/>
    <property type="molecule type" value="Genomic_DNA"/>
</dbReference>
<dbReference type="Gene3D" id="3.40.190.10">
    <property type="entry name" value="Periplasmic binding protein-like II"/>
    <property type="match status" value="2"/>
</dbReference>
<dbReference type="SUPFAM" id="SSF53850">
    <property type="entry name" value="Periplasmic binding protein-like II"/>
    <property type="match status" value="1"/>
</dbReference>
<reference evidence="4 5" key="1">
    <citation type="submission" date="2017-11" db="EMBL/GenBank/DDBJ databases">
        <title>Genomic Encyclopedia of Archaeal and Bacterial Type Strains, Phase II (KMG-II): From Individual Species to Whole Genera.</title>
        <authorList>
            <person name="Goeker M."/>
        </authorList>
    </citation>
    <scope>NUCLEOTIDE SEQUENCE [LARGE SCALE GENOMIC DNA]</scope>
    <source>
        <strain evidence="4 5">DSM 25478</strain>
    </source>
</reference>